<dbReference type="NCBIfam" id="TIGR04183">
    <property type="entry name" value="Por_Secre_tail"/>
    <property type="match status" value="1"/>
</dbReference>
<dbReference type="InterPro" id="IPR013431">
    <property type="entry name" value="Delta_60_rpt"/>
</dbReference>
<feature type="domain" description="Secretion system C-terminal sorting" evidence="2">
    <location>
        <begin position="1201"/>
        <end position="1274"/>
    </location>
</feature>
<organism evidence="3 4">
    <name type="scientific">Litoribacter ruber</name>
    <dbReference type="NCBI Taxonomy" id="702568"/>
    <lineage>
        <taxon>Bacteria</taxon>
        <taxon>Pseudomonadati</taxon>
        <taxon>Bacteroidota</taxon>
        <taxon>Cytophagia</taxon>
        <taxon>Cytophagales</taxon>
        <taxon>Cyclobacteriaceae</taxon>
        <taxon>Litoribacter</taxon>
    </lineage>
</organism>
<evidence type="ECO:0000256" key="1">
    <source>
        <dbReference type="SAM" id="SignalP"/>
    </source>
</evidence>
<dbReference type="NCBIfam" id="TIGR02608">
    <property type="entry name" value="delta_60_rpt"/>
    <property type="match status" value="1"/>
</dbReference>
<evidence type="ECO:0000259" key="2">
    <source>
        <dbReference type="Pfam" id="PF18962"/>
    </source>
</evidence>
<keyword evidence="1" id="KW-0732">Signal</keyword>
<name>A0AAP2CJX5_9BACT</name>
<sequence length="1277" mass="143306">MKKTLLFCIAFLFAFSAFSQHVFDANFAPKFYDYAKAEQALAQPDGKIIVAGNFIEIDGKEVSGLVRLNPDGSLDPSFNFDWAPITMVRRMEIGPDNKIYVLNGSRVGKGQTLFRLFEDGSVDSSFEISLDTEIMEFAILPSGNLVTRHFQRHGPLLHMYDAQGKKVEDFQVESNTVDFTHLAVQGEKILALIPSFEEGPSSYKLIRLMPDGKFDPTFDSPTRYSTVPQYHQIVVWPDNKFTLYGFISSEQRQLARFMPDGELDPTYANPVFGSNYDILKYSPAQNGELFILDREEFRDVTLRKLSNQGGQQFSFPGMTLSSEERSESEQGIIPLALPDGGLLVYGAFSKIADHNSFGITKIDLFNRIVENFNPELLKAGSTQVAKMDHQGRLLVGGDFVKVNGHFANSLTRFKRTGEVDVTFTANYLKQRKNAVTDIFVTEENEVYVGLEVPWTSADFLHQLNDQGVLMDDFKEKFMVLSLGDGVRKILPLEDGGFLVGGNFMADKNNLKPQYHLVKFNRDHSFDQDFNVTPHFSNMTRLYTMGISNGQLYTSSFDRDDNYHLKVFGLDGEFVRDSVFQESANYSVRAITALPGGKTLISGGPNRQFSENDSFRNFVLDSLGNITEGNFSHRRFMVNDVQVLLDSTLLWGGTFSSFNNFNTPYIARTDMEGMIKAVDTELNGPIETINYLENGFLALSGTFTEANKQPRFGFAILRGPRISPRIIGIKGPGIFGQNETIDLGDLLEVIDMDNSFPSGYTFKILGNEVGYSIGEGSITTEKGYVGPLTFEVQVNDGERDSNIFAVELQVESYTKIQVLGTSLPEMIAKNGYLEIKLEDLELNLDPEDEGYKDLLIVIEEGEHYTVVDGKIIPDTDYLGELKVTFRVDFGSVEGLPYIHNLLVRDFEMPVIVGTTLTSDRYLNEKIGVTIGELVFEENPEMNLQGFVLKLHAGANYIIEGDTIVPSDHFKGTVKVGISLVKGEEETNVYIAEFNMGALELPRPQITRVALPRVINLNDSLILTLEDLVLSIGLTEQEKEYYKVNISEGENFRINGQSISPVRAFTGKMTIPIFLTAPDYISNVYLWEVTVLDLVIPKIAEVKHEKVIPPGQNLRIKAEDLEFDEDIPADQMEFLKINILPGEHYEVEEEDIIPEKNYEGMITVGLEAEFGKYNTQTAYINFRVSAVTGISMLENVSNKVRTYPNPTTGELNIEVNYLQQGTTMIEVMNPAGKVLLQQLIDKDSEKLMLNLSLANLPNGLYILRIRTQDKVAIKKVQKK</sequence>
<dbReference type="RefSeq" id="WP_213946169.1">
    <property type="nucleotide sequence ID" value="NZ_JAHCMY010000010.1"/>
</dbReference>
<keyword evidence="4" id="KW-1185">Reference proteome</keyword>
<gene>
    <name evidence="3" type="ORF">KI659_14925</name>
</gene>
<dbReference type="Pfam" id="PF18962">
    <property type="entry name" value="Por_Secre_tail"/>
    <property type="match status" value="1"/>
</dbReference>
<proteinExistence type="predicted"/>
<dbReference type="Pfam" id="PF17164">
    <property type="entry name" value="DUF5122"/>
    <property type="match status" value="3"/>
</dbReference>
<dbReference type="Proteomes" id="UP001319104">
    <property type="component" value="Unassembled WGS sequence"/>
</dbReference>
<comment type="caution">
    <text evidence="3">The sequence shown here is derived from an EMBL/GenBank/DDBJ whole genome shotgun (WGS) entry which is preliminary data.</text>
</comment>
<protein>
    <submittedName>
        <fullName evidence="3">T9SS type A sorting domain-containing protein</fullName>
    </submittedName>
</protein>
<accession>A0AAP2CJX5</accession>
<dbReference type="Gene3D" id="2.80.10.50">
    <property type="match status" value="2"/>
</dbReference>
<dbReference type="EMBL" id="JAHCMY010000010">
    <property type="protein sequence ID" value="MBS9525310.1"/>
    <property type="molecule type" value="Genomic_DNA"/>
</dbReference>
<evidence type="ECO:0000313" key="4">
    <source>
        <dbReference type="Proteomes" id="UP001319104"/>
    </source>
</evidence>
<evidence type="ECO:0000313" key="3">
    <source>
        <dbReference type="EMBL" id="MBS9525310.1"/>
    </source>
</evidence>
<feature type="chain" id="PRO_5042899878" evidence="1">
    <location>
        <begin position="20"/>
        <end position="1277"/>
    </location>
</feature>
<reference evidence="3 4" key="1">
    <citation type="submission" date="2021-05" db="EMBL/GenBank/DDBJ databases">
        <authorList>
            <person name="Zhang Z.D."/>
            <person name="Osman G."/>
        </authorList>
    </citation>
    <scope>NUCLEOTIDE SEQUENCE [LARGE SCALE GENOMIC DNA]</scope>
    <source>
        <strain evidence="3 4">KCTC 32217</strain>
    </source>
</reference>
<feature type="signal peptide" evidence="1">
    <location>
        <begin position="1"/>
        <end position="19"/>
    </location>
</feature>
<dbReference type="InterPro" id="IPR026444">
    <property type="entry name" value="Secre_tail"/>
</dbReference>
<dbReference type="SUPFAM" id="SSF82171">
    <property type="entry name" value="DPP6 N-terminal domain-like"/>
    <property type="match status" value="1"/>
</dbReference>
<dbReference type="AlphaFoldDB" id="A0AAP2CJX5"/>